<feature type="binding site" description="axial binding residue" evidence="10">
    <location>
        <position position="721"/>
    </location>
    <ligand>
        <name>heme</name>
        <dbReference type="ChEBI" id="CHEBI:30413"/>
    </ligand>
    <ligandPart>
        <name>Fe</name>
        <dbReference type="ChEBI" id="CHEBI:18248"/>
    </ligandPart>
</feature>
<evidence type="ECO:0000256" key="7">
    <source>
        <dbReference type="ARBA" id="ARBA00023002"/>
    </source>
</evidence>
<evidence type="ECO:0000313" key="14">
    <source>
        <dbReference type="Proteomes" id="UP000663877"/>
    </source>
</evidence>
<keyword evidence="6" id="KW-0492">Microsome</keyword>
<dbReference type="GO" id="GO:0020037">
    <property type="term" value="F:heme binding"/>
    <property type="evidence" value="ECO:0007669"/>
    <property type="project" value="InterPro"/>
</dbReference>
<dbReference type="FunFam" id="1.10.630.10:FF:000042">
    <property type="entry name" value="Cytochrome P450"/>
    <property type="match status" value="1"/>
</dbReference>
<proteinExistence type="inferred from homology"/>
<keyword evidence="8 10" id="KW-0408">Iron</keyword>
<comment type="subcellular location">
    <subcellularLocation>
        <location evidence="2">Endoplasmic reticulum membrane</location>
        <topology evidence="2">Peripheral membrane protein</topology>
    </subcellularLocation>
    <subcellularLocation>
        <location evidence="1">Microsome membrane</location>
        <topology evidence="1">Peripheral membrane protein</topology>
    </subcellularLocation>
</comment>
<gene>
    <name evidence="13" type="ORF">BJG266_LOCUS22511</name>
</gene>
<evidence type="ECO:0000256" key="4">
    <source>
        <dbReference type="ARBA" id="ARBA00022617"/>
    </source>
</evidence>
<dbReference type="AlphaFoldDB" id="A0A814QLQ8"/>
<evidence type="ECO:0000256" key="3">
    <source>
        <dbReference type="ARBA" id="ARBA00010617"/>
    </source>
</evidence>
<dbReference type="PANTHER" id="PTHR24302">
    <property type="entry name" value="CYTOCHROME P450 FAMILY 3"/>
    <property type="match status" value="1"/>
</dbReference>
<protein>
    <submittedName>
        <fullName evidence="13">Uncharacterized protein</fullName>
    </submittedName>
</protein>
<feature type="transmembrane region" description="Helical" evidence="12">
    <location>
        <begin position="474"/>
        <end position="493"/>
    </location>
</feature>
<dbReference type="GO" id="GO:0008395">
    <property type="term" value="F:steroid hydroxylase activity"/>
    <property type="evidence" value="ECO:0007669"/>
    <property type="project" value="TreeGrafter"/>
</dbReference>
<evidence type="ECO:0000256" key="2">
    <source>
        <dbReference type="ARBA" id="ARBA00004406"/>
    </source>
</evidence>
<evidence type="ECO:0000256" key="11">
    <source>
        <dbReference type="SAM" id="MobiDB-lite"/>
    </source>
</evidence>
<reference evidence="13" key="1">
    <citation type="submission" date="2021-02" db="EMBL/GenBank/DDBJ databases">
        <authorList>
            <person name="Nowell W R."/>
        </authorList>
    </citation>
    <scope>NUCLEOTIDE SEQUENCE</scope>
</reference>
<feature type="transmembrane region" description="Helical" evidence="12">
    <location>
        <begin position="266"/>
        <end position="284"/>
    </location>
</feature>
<keyword evidence="7" id="KW-0560">Oxidoreductase</keyword>
<comment type="cofactor">
    <cofactor evidence="10">
        <name>heme</name>
        <dbReference type="ChEBI" id="CHEBI:30413"/>
    </cofactor>
</comment>
<dbReference type="InterPro" id="IPR002401">
    <property type="entry name" value="Cyt_P450_E_grp-I"/>
</dbReference>
<dbReference type="SUPFAM" id="SSF48264">
    <property type="entry name" value="Cytochrome P450"/>
    <property type="match status" value="1"/>
</dbReference>
<evidence type="ECO:0000313" key="13">
    <source>
        <dbReference type="EMBL" id="CAF1122013.1"/>
    </source>
</evidence>
<dbReference type="GO" id="GO:0016705">
    <property type="term" value="F:oxidoreductase activity, acting on paired donors, with incorporation or reduction of molecular oxygen"/>
    <property type="evidence" value="ECO:0007669"/>
    <property type="project" value="InterPro"/>
</dbReference>
<comment type="similarity">
    <text evidence="3">Belongs to the cytochrome P450 family.</text>
</comment>
<dbReference type="GO" id="GO:0005506">
    <property type="term" value="F:iron ion binding"/>
    <property type="evidence" value="ECO:0007669"/>
    <property type="project" value="InterPro"/>
</dbReference>
<comment type="caution">
    <text evidence="13">The sequence shown here is derived from an EMBL/GenBank/DDBJ whole genome shotgun (WGS) entry which is preliminary data.</text>
</comment>
<dbReference type="GO" id="GO:0005789">
    <property type="term" value="C:endoplasmic reticulum membrane"/>
    <property type="evidence" value="ECO:0007669"/>
    <property type="project" value="UniProtKB-SubCell"/>
</dbReference>
<dbReference type="PRINTS" id="PR00385">
    <property type="entry name" value="P450"/>
</dbReference>
<dbReference type="InterPro" id="IPR017972">
    <property type="entry name" value="Cyt_P450_CS"/>
</dbReference>
<dbReference type="EMBL" id="CAJNOI010000142">
    <property type="protein sequence ID" value="CAF1122013.1"/>
    <property type="molecule type" value="Genomic_DNA"/>
</dbReference>
<evidence type="ECO:0000256" key="9">
    <source>
        <dbReference type="ARBA" id="ARBA00043906"/>
    </source>
</evidence>
<keyword evidence="12" id="KW-0812">Transmembrane</keyword>
<dbReference type="PROSITE" id="PS00086">
    <property type="entry name" value="CYTOCHROME_P450"/>
    <property type="match status" value="1"/>
</dbReference>
<comment type="function">
    <text evidence="9">Cytochromes P450 are a group of heme-thiolate monooxygenases. They oxidize a variety of structurally unrelated compounds, including steroids, fatty acids, and xenobiotics.</text>
</comment>
<dbReference type="PRINTS" id="PR00463">
    <property type="entry name" value="EP450I"/>
</dbReference>
<dbReference type="InterPro" id="IPR050705">
    <property type="entry name" value="Cytochrome_P450_3A"/>
</dbReference>
<evidence type="ECO:0000256" key="6">
    <source>
        <dbReference type="ARBA" id="ARBA00022848"/>
    </source>
</evidence>
<sequence length="777" mass="87729">MILATVSCPTGYSATQTAKCVDILSNLYNCGSVGFVCSSKYRICSAGVCKTAPTIQLSGATAIPAWVGTTIDDDIQQVSLPVNVTLYNYSTSLVTVSSNGLLCLGYCTYAFANENLPTALVGGPTAFVFWYDLAIYAGTGQMVYYSTSGIAPNRITGFEFYTSSSAYPSNYYHFLILFYENLPNIVEYVYLEVSDGGNFATIGVQQSSSGPSMTYSVDQAFAVAYNTTLQFDTNADGCVVQIQNLSNQDFCPSGEILSNSISRIDSITLTLLVLFILIIAYYIYNLRRNNIFRRLGMPGPEPIPFIGEAYNIIRKGLIQNDIDLVQKYGKIIGIVGGKNPNILLSDPDLLRNVLIKDSNMFINRRAFEGISGPLDHGLLALKDEQWKNARSIVSPTFSTAKLKAMYSLMNEISDTYCKRFLEYADKQEIIDMKALNSLFTLDNIASCLFGVETNSLQNENVTLINYLKKFFNRGLSNIILIIYFISPRLAMYFGKKGYSMFPKDAVDYTTNLLNQILARRRQHLERRNDFIQMMIDHEEEVNHEENQTNQQTDKKEQQQQQQWGTLKKTLNDKEILSQAVVFLLAGYETTSILMSCFFYIMATEPVIQEKVYEEIRQEIGDDEVTHEKLNQLQYLDMVISETLRRYPPGIRFDRIAACDYQLGDYQIPKGTIVNVSVYPIHHDPDVWPDPEKFIPERFLPSEKAKRHPMTYLPFGDGPRNCIGMRFALLEAKLGIVKALRAVEFQKCEKTAVPLQLGKFEIINTKIGVWLRVVRRSQ</sequence>
<evidence type="ECO:0000256" key="8">
    <source>
        <dbReference type="ARBA" id="ARBA00023004"/>
    </source>
</evidence>
<organism evidence="13 14">
    <name type="scientific">Adineta steineri</name>
    <dbReference type="NCBI Taxonomy" id="433720"/>
    <lineage>
        <taxon>Eukaryota</taxon>
        <taxon>Metazoa</taxon>
        <taxon>Spiralia</taxon>
        <taxon>Gnathifera</taxon>
        <taxon>Rotifera</taxon>
        <taxon>Eurotatoria</taxon>
        <taxon>Bdelloidea</taxon>
        <taxon>Adinetida</taxon>
        <taxon>Adinetidae</taxon>
        <taxon>Adineta</taxon>
    </lineage>
</organism>
<dbReference type="Pfam" id="PF00067">
    <property type="entry name" value="p450"/>
    <property type="match status" value="1"/>
</dbReference>
<dbReference type="PANTHER" id="PTHR24302:SF15">
    <property type="entry name" value="FATTY-ACID PEROXYGENASE"/>
    <property type="match status" value="1"/>
</dbReference>
<name>A0A814QLQ8_9BILA</name>
<keyword evidence="12" id="KW-0472">Membrane</keyword>
<evidence type="ECO:0000256" key="12">
    <source>
        <dbReference type="SAM" id="Phobius"/>
    </source>
</evidence>
<evidence type="ECO:0000256" key="1">
    <source>
        <dbReference type="ARBA" id="ARBA00004174"/>
    </source>
</evidence>
<evidence type="ECO:0000256" key="10">
    <source>
        <dbReference type="PIRSR" id="PIRSR602401-1"/>
    </source>
</evidence>
<dbReference type="Gene3D" id="1.10.630.10">
    <property type="entry name" value="Cytochrome P450"/>
    <property type="match status" value="1"/>
</dbReference>
<dbReference type="Proteomes" id="UP000663877">
    <property type="component" value="Unassembled WGS sequence"/>
</dbReference>
<keyword evidence="4 10" id="KW-0349">Heme</keyword>
<keyword evidence="6" id="KW-0256">Endoplasmic reticulum</keyword>
<keyword evidence="5 10" id="KW-0479">Metal-binding</keyword>
<dbReference type="InterPro" id="IPR036396">
    <property type="entry name" value="Cyt_P450_sf"/>
</dbReference>
<accession>A0A814QLQ8</accession>
<evidence type="ECO:0000256" key="5">
    <source>
        <dbReference type="ARBA" id="ARBA00022723"/>
    </source>
</evidence>
<keyword evidence="12" id="KW-1133">Transmembrane helix</keyword>
<feature type="region of interest" description="Disordered" evidence="11">
    <location>
        <begin position="541"/>
        <end position="560"/>
    </location>
</feature>
<dbReference type="CDD" id="cd11055">
    <property type="entry name" value="CYP3A-like"/>
    <property type="match status" value="1"/>
</dbReference>
<dbReference type="InterPro" id="IPR001128">
    <property type="entry name" value="Cyt_P450"/>
</dbReference>